<sequence>MKKIITALLLLLSSLSLKSQVNQMISDSAYFVMEVDLGKIVKSVPLEEINKLEFVQFLLKEFDDGKNKINNLSGLGVDFSAKLTVFNLEREMYNSVSVILPIKDKQKFIQLFSSEQQALFMTNGAIARNDLFISLTESACVISKINWNTESFREKTRLIFEDKGWELPENYYFYNEYDYIEDDFYNIEETEEIIEYEAEETISEYEVQQMELESKFQHILDSITTIEKTKIVKQHQNFINSPKNNLYSNDELYRKISQQTSDAKIYMNPLMNINLMSEFMYYPIRGYMEDELKEMRQFAYLNFTPEGIELDWKIQVSEDLAEVMKAGSSKKIDKNLLKYIPDYAQGIALYNINGFGAYEKFKEIYMPKLDESENAEMLLASAIWSTLDEFIDVEAVSSVYPPKILVSYAGFKEVELSRVTYAYDEETFEYSEVDTTYMEKIPMMTFALANEHAFLIEKYLKALQKLESDKVIKNGTYYTIIDGPMQLGISYYIAIKDNIIIVTNDESVVTEHLNGYSKKAFDRKTQKKIKNAKLFYAHMDFSSIAEDIVDLGFIYKTDEYLEAFHDKTGKVEIEMTSISKNQAHYKVNINTNEKYENGGFFLFELMNAIYLYNK</sequence>
<reference evidence="2 3" key="1">
    <citation type="submission" date="2018-05" db="EMBL/GenBank/DDBJ databases">
        <title>Brumimicrobium oceani sp. nov., isolated from coastal sediment.</title>
        <authorList>
            <person name="Kou Y."/>
        </authorList>
    </citation>
    <scope>NUCLEOTIDE SEQUENCE [LARGE SCALE GENOMIC DNA]</scope>
    <source>
        <strain evidence="2 3">C305</strain>
    </source>
</reference>
<evidence type="ECO:0000256" key="1">
    <source>
        <dbReference type="SAM" id="SignalP"/>
    </source>
</evidence>
<feature type="signal peptide" evidence="1">
    <location>
        <begin position="1"/>
        <end position="19"/>
    </location>
</feature>
<comment type="caution">
    <text evidence="2">The sequence shown here is derived from an EMBL/GenBank/DDBJ whole genome shotgun (WGS) entry which is preliminary data.</text>
</comment>
<name>A0A2U2XD53_9FLAO</name>
<dbReference type="EMBL" id="QFRJ01000005">
    <property type="protein sequence ID" value="PWH85726.1"/>
    <property type="molecule type" value="Genomic_DNA"/>
</dbReference>
<organism evidence="2 3">
    <name type="scientific">Brumimicrobium oceani</name>
    <dbReference type="NCBI Taxonomy" id="2100725"/>
    <lineage>
        <taxon>Bacteria</taxon>
        <taxon>Pseudomonadati</taxon>
        <taxon>Bacteroidota</taxon>
        <taxon>Flavobacteriia</taxon>
        <taxon>Flavobacteriales</taxon>
        <taxon>Crocinitomicaceae</taxon>
        <taxon>Brumimicrobium</taxon>
    </lineage>
</organism>
<dbReference type="OrthoDB" id="1466102at2"/>
<protein>
    <recommendedName>
        <fullName evidence="4">DUF4836 domain-containing protein</fullName>
    </recommendedName>
</protein>
<dbReference type="Proteomes" id="UP000245370">
    <property type="component" value="Unassembled WGS sequence"/>
</dbReference>
<feature type="chain" id="PRO_5015688762" description="DUF4836 domain-containing protein" evidence="1">
    <location>
        <begin position="20"/>
        <end position="614"/>
    </location>
</feature>
<keyword evidence="1" id="KW-0732">Signal</keyword>
<proteinExistence type="predicted"/>
<evidence type="ECO:0000313" key="3">
    <source>
        <dbReference type="Proteomes" id="UP000245370"/>
    </source>
</evidence>
<gene>
    <name evidence="2" type="ORF">DIT68_08825</name>
</gene>
<dbReference type="RefSeq" id="WP_109359432.1">
    <property type="nucleotide sequence ID" value="NZ_QFRJ01000005.1"/>
</dbReference>
<accession>A0A2U2XD53</accession>
<reference evidence="2 3" key="2">
    <citation type="submission" date="2018-05" db="EMBL/GenBank/DDBJ databases">
        <authorList>
            <person name="Lanie J.A."/>
            <person name="Ng W.-L."/>
            <person name="Kazmierczak K.M."/>
            <person name="Andrzejewski T.M."/>
            <person name="Davidsen T.M."/>
            <person name="Wayne K.J."/>
            <person name="Tettelin H."/>
            <person name="Glass J.I."/>
            <person name="Rusch D."/>
            <person name="Podicherti R."/>
            <person name="Tsui H.-C.T."/>
            <person name="Winkler M.E."/>
        </authorList>
    </citation>
    <scope>NUCLEOTIDE SEQUENCE [LARGE SCALE GENOMIC DNA]</scope>
    <source>
        <strain evidence="2 3">C305</strain>
    </source>
</reference>
<evidence type="ECO:0000313" key="2">
    <source>
        <dbReference type="EMBL" id="PWH85726.1"/>
    </source>
</evidence>
<dbReference type="AlphaFoldDB" id="A0A2U2XD53"/>
<evidence type="ECO:0008006" key="4">
    <source>
        <dbReference type="Google" id="ProtNLM"/>
    </source>
</evidence>
<keyword evidence="3" id="KW-1185">Reference proteome</keyword>